<evidence type="ECO:0000313" key="1">
    <source>
        <dbReference type="EMBL" id="ALF44664.1"/>
    </source>
</evidence>
<protein>
    <submittedName>
        <fullName evidence="1">Uncharacterized protein</fullName>
    </submittedName>
</protein>
<accession>A0A0N7ELB6</accession>
<dbReference type="RefSeq" id="WP_155764722.1">
    <property type="nucleotide sequence ID" value="NZ_CP019945.1"/>
</dbReference>
<organism evidence="1">
    <name type="scientific">Staphylococcus aureus</name>
    <dbReference type="NCBI Taxonomy" id="1280"/>
    <lineage>
        <taxon>Bacteria</taxon>
        <taxon>Bacillati</taxon>
        <taxon>Bacillota</taxon>
        <taxon>Bacilli</taxon>
        <taxon>Bacillales</taxon>
        <taxon>Staphylococcaceae</taxon>
        <taxon>Staphylococcus</taxon>
    </lineage>
</organism>
<dbReference type="AlphaFoldDB" id="A0A0N7ELB6"/>
<sequence length="52" mass="5846">MNKNGLFNTIINNYNQISDESYIQKSDTEVKPNGNTEKNIMNDLGSVAKLNL</sequence>
<proteinExistence type="predicted"/>
<reference evidence="1" key="1">
    <citation type="journal article" date="2015" name="Antimicrob. Agents Chemother.">
        <title>Novel Type XII Staphylococcal Cassette Chromosome mec Harboring a New Cassette Chromosome Recombinase, CcrC2.</title>
        <authorList>
            <person name="Wu Z."/>
            <person name="Li F."/>
            <person name="Liu D."/>
            <person name="Xue H."/>
            <person name="Zhao X."/>
        </authorList>
    </citation>
    <scope>NUCLEOTIDE SEQUENCE</scope>
    <source>
        <strain evidence="1">BA01611</strain>
    </source>
</reference>
<dbReference type="EMBL" id="KR187111">
    <property type="protein sequence ID" value="ALF44664.1"/>
    <property type="molecule type" value="Genomic_DNA"/>
</dbReference>
<name>A0A0N7ELB6_STAAU</name>